<dbReference type="Proteomes" id="UP001240678">
    <property type="component" value="Unassembled WGS sequence"/>
</dbReference>
<evidence type="ECO:0000313" key="1">
    <source>
        <dbReference type="EMBL" id="KAK1534457.1"/>
    </source>
</evidence>
<evidence type="ECO:0000313" key="2">
    <source>
        <dbReference type="Proteomes" id="UP001240678"/>
    </source>
</evidence>
<organism evidence="1 2">
    <name type="scientific">Colletotrichum costaricense</name>
    <dbReference type="NCBI Taxonomy" id="1209916"/>
    <lineage>
        <taxon>Eukaryota</taxon>
        <taxon>Fungi</taxon>
        <taxon>Dikarya</taxon>
        <taxon>Ascomycota</taxon>
        <taxon>Pezizomycotina</taxon>
        <taxon>Sordariomycetes</taxon>
        <taxon>Hypocreomycetidae</taxon>
        <taxon>Glomerellales</taxon>
        <taxon>Glomerellaceae</taxon>
        <taxon>Colletotrichum</taxon>
        <taxon>Colletotrichum acutatum species complex</taxon>
    </lineage>
</organism>
<dbReference type="GeneID" id="85334942"/>
<reference evidence="1 2" key="1">
    <citation type="submission" date="2016-10" db="EMBL/GenBank/DDBJ databases">
        <title>The genome sequence of Colletotrichum fioriniae PJ7.</title>
        <authorList>
            <person name="Baroncelli R."/>
        </authorList>
    </citation>
    <scope>NUCLEOTIDE SEQUENCE [LARGE SCALE GENOMIC DNA]</scope>
    <source>
        <strain evidence="1 2">IMI 309622</strain>
    </source>
</reference>
<keyword evidence="2" id="KW-1185">Reference proteome</keyword>
<sequence length="33" mass="3717">MWDAQHLNFCLGRKVLDMSIRNASNPASISPFP</sequence>
<accession>A0AAJ0E3P3</accession>
<dbReference type="AlphaFoldDB" id="A0AAJ0E3P3"/>
<dbReference type="EMBL" id="MOOE01000003">
    <property type="protein sequence ID" value="KAK1534457.1"/>
    <property type="molecule type" value="Genomic_DNA"/>
</dbReference>
<proteinExistence type="predicted"/>
<dbReference type="RefSeq" id="XP_060317660.1">
    <property type="nucleotide sequence ID" value="XM_060451395.1"/>
</dbReference>
<name>A0AAJ0E3P3_9PEZI</name>
<protein>
    <submittedName>
        <fullName evidence="1">Uncharacterized protein</fullName>
    </submittedName>
</protein>
<comment type="caution">
    <text evidence="1">The sequence shown here is derived from an EMBL/GenBank/DDBJ whole genome shotgun (WGS) entry which is preliminary data.</text>
</comment>
<gene>
    <name evidence="1" type="ORF">CCOS01_03209</name>
</gene>